<reference evidence="2 3" key="1">
    <citation type="journal article" date="2016" name="Mol. Biol. Evol.">
        <title>Comparative Genomics of Early-Diverging Mushroom-Forming Fungi Provides Insights into the Origins of Lignocellulose Decay Capabilities.</title>
        <authorList>
            <person name="Nagy L.G."/>
            <person name="Riley R."/>
            <person name="Tritt A."/>
            <person name="Adam C."/>
            <person name="Daum C."/>
            <person name="Floudas D."/>
            <person name="Sun H."/>
            <person name="Yadav J.S."/>
            <person name="Pangilinan J."/>
            <person name="Larsson K.H."/>
            <person name="Matsuura K."/>
            <person name="Barry K."/>
            <person name="Labutti K."/>
            <person name="Kuo R."/>
            <person name="Ohm R.A."/>
            <person name="Bhattacharya S.S."/>
            <person name="Shirouzu T."/>
            <person name="Yoshinaga Y."/>
            <person name="Martin F.M."/>
            <person name="Grigoriev I.V."/>
            <person name="Hibbett D.S."/>
        </authorList>
    </citation>
    <scope>NUCLEOTIDE SEQUENCE [LARGE SCALE GENOMIC DNA]</scope>
    <source>
        <strain evidence="2 3">HHB12733</strain>
    </source>
</reference>
<dbReference type="EMBL" id="KV423922">
    <property type="protein sequence ID" value="KZT61533.1"/>
    <property type="molecule type" value="Genomic_DNA"/>
</dbReference>
<proteinExistence type="predicted"/>
<feature type="region of interest" description="Disordered" evidence="1">
    <location>
        <begin position="54"/>
        <end position="99"/>
    </location>
</feature>
<evidence type="ECO:0000313" key="3">
    <source>
        <dbReference type="Proteomes" id="UP000076842"/>
    </source>
</evidence>
<protein>
    <submittedName>
        <fullName evidence="2">Uncharacterized protein</fullName>
    </submittedName>
</protein>
<evidence type="ECO:0000313" key="2">
    <source>
        <dbReference type="EMBL" id="KZT61533.1"/>
    </source>
</evidence>
<name>A0A165J912_9BASI</name>
<feature type="compositionally biased region" description="Pro residues" evidence="1">
    <location>
        <begin position="72"/>
        <end position="86"/>
    </location>
</feature>
<keyword evidence="3" id="KW-1185">Reference proteome</keyword>
<dbReference type="InParanoid" id="A0A165J912"/>
<organism evidence="2 3">
    <name type="scientific">Calocera cornea HHB12733</name>
    <dbReference type="NCBI Taxonomy" id="1353952"/>
    <lineage>
        <taxon>Eukaryota</taxon>
        <taxon>Fungi</taxon>
        <taxon>Dikarya</taxon>
        <taxon>Basidiomycota</taxon>
        <taxon>Agaricomycotina</taxon>
        <taxon>Dacrymycetes</taxon>
        <taxon>Dacrymycetales</taxon>
        <taxon>Dacrymycetaceae</taxon>
        <taxon>Calocera</taxon>
    </lineage>
</organism>
<dbReference type="AlphaFoldDB" id="A0A165J912"/>
<sequence length="213" mass="22660">MEPKLPHKLFSASQRWHVSALACRCSLAVSPGSVHVNRAGGAVCLKQSWAKLHHQPNTSQAQRTPTPTSTSPTPPPTTDNRQPPPEHSTGHAPVPRCRARDSVHDRGLVDFNGLPLLSSLDFLAGALQRSALSSFMVDGMGWGRSQLRACSMAGQCPGGVPLSPNFKVDFLRSGWERRSPWNLSKRGGGGGGGGGGMYPVLCCLALPTFSGWS</sequence>
<dbReference type="Proteomes" id="UP000076842">
    <property type="component" value="Unassembled WGS sequence"/>
</dbReference>
<gene>
    <name evidence="2" type="ORF">CALCODRAFT_364553</name>
</gene>
<accession>A0A165J912</accession>
<evidence type="ECO:0000256" key="1">
    <source>
        <dbReference type="SAM" id="MobiDB-lite"/>
    </source>
</evidence>